<proteinExistence type="predicted"/>
<evidence type="ECO:0000313" key="2">
    <source>
        <dbReference type="Proteomes" id="UP000789759"/>
    </source>
</evidence>
<accession>A0A9N9PJC4</accession>
<gene>
    <name evidence="1" type="ORF">CPELLU_LOCUS21899</name>
</gene>
<keyword evidence="2" id="KW-1185">Reference proteome</keyword>
<organism evidence="1 2">
    <name type="scientific">Cetraspora pellucida</name>
    <dbReference type="NCBI Taxonomy" id="1433469"/>
    <lineage>
        <taxon>Eukaryota</taxon>
        <taxon>Fungi</taxon>
        <taxon>Fungi incertae sedis</taxon>
        <taxon>Mucoromycota</taxon>
        <taxon>Glomeromycotina</taxon>
        <taxon>Glomeromycetes</taxon>
        <taxon>Diversisporales</taxon>
        <taxon>Gigasporaceae</taxon>
        <taxon>Cetraspora</taxon>
    </lineage>
</organism>
<sequence length="39" mass="4437">HEDEFDKVDESEFLAFGDVEIATNVIIMSTPLCFFSQVI</sequence>
<dbReference type="Proteomes" id="UP000789759">
    <property type="component" value="Unassembled WGS sequence"/>
</dbReference>
<evidence type="ECO:0000313" key="1">
    <source>
        <dbReference type="EMBL" id="CAG8839681.1"/>
    </source>
</evidence>
<name>A0A9N9PJC4_9GLOM</name>
<comment type="caution">
    <text evidence="1">The sequence shown here is derived from an EMBL/GenBank/DDBJ whole genome shotgun (WGS) entry which is preliminary data.</text>
</comment>
<protein>
    <submittedName>
        <fullName evidence="1">16459_t:CDS:1</fullName>
    </submittedName>
</protein>
<reference evidence="1" key="1">
    <citation type="submission" date="2021-06" db="EMBL/GenBank/DDBJ databases">
        <authorList>
            <person name="Kallberg Y."/>
            <person name="Tangrot J."/>
            <person name="Rosling A."/>
        </authorList>
    </citation>
    <scope>NUCLEOTIDE SEQUENCE</scope>
    <source>
        <strain evidence="1">FL966</strain>
    </source>
</reference>
<feature type="non-terminal residue" evidence="1">
    <location>
        <position position="1"/>
    </location>
</feature>
<dbReference type="EMBL" id="CAJVQA010087969">
    <property type="protein sequence ID" value="CAG8839681.1"/>
    <property type="molecule type" value="Genomic_DNA"/>
</dbReference>
<dbReference type="AlphaFoldDB" id="A0A9N9PJC4"/>